<dbReference type="NCBIfam" id="TIGR02276">
    <property type="entry name" value="beta_rpt_yvtn"/>
    <property type="match status" value="1"/>
</dbReference>
<accession>A0ABR0L2C9</accession>
<evidence type="ECO:0000313" key="2">
    <source>
        <dbReference type="EMBL" id="KAK5141862.1"/>
    </source>
</evidence>
<keyword evidence="1" id="KW-0732">Signal</keyword>
<dbReference type="SUPFAM" id="SSF50974">
    <property type="entry name" value="Nitrous oxide reductase, N-terminal domain"/>
    <property type="match status" value="1"/>
</dbReference>
<dbReference type="PANTHER" id="PTHR47197">
    <property type="entry name" value="PROTEIN NIRF"/>
    <property type="match status" value="1"/>
</dbReference>
<protein>
    <submittedName>
        <fullName evidence="2">Uncharacterized protein</fullName>
    </submittedName>
</protein>
<name>A0ABR0L2C9_9PEZI</name>
<evidence type="ECO:0000313" key="3">
    <source>
        <dbReference type="Proteomes" id="UP001308179"/>
    </source>
</evidence>
<comment type="caution">
    <text evidence="2">The sequence shown here is derived from an EMBL/GenBank/DDBJ whole genome shotgun (WGS) entry which is preliminary data.</text>
</comment>
<reference evidence="2 3" key="1">
    <citation type="submission" date="2023-08" db="EMBL/GenBank/DDBJ databases">
        <title>Black Yeasts Isolated from many extreme environments.</title>
        <authorList>
            <person name="Coleine C."/>
            <person name="Stajich J.E."/>
            <person name="Selbmann L."/>
        </authorList>
    </citation>
    <scope>NUCLEOTIDE SEQUENCE [LARGE SCALE GENOMIC DNA]</scope>
    <source>
        <strain evidence="2 3">CCFEE 5386</strain>
    </source>
</reference>
<dbReference type="EMBL" id="JAVRRR010000514">
    <property type="protein sequence ID" value="KAK5141862.1"/>
    <property type="molecule type" value="Genomic_DNA"/>
</dbReference>
<keyword evidence="3" id="KW-1185">Reference proteome</keyword>
<dbReference type="InterPro" id="IPR015943">
    <property type="entry name" value="WD40/YVTN_repeat-like_dom_sf"/>
</dbReference>
<dbReference type="PANTHER" id="PTHR47197:SF3">
    <property type="entry name" value="DIHYDRO-HEME D1 DEHYDROGENASE"/>
    <property type="match status" value="1"/>
</dbReference>
<gene>
    <name evidence="2" type="ORF">LTR32_005675</name>
</gene>
<dbReference type="InterPro" id="IPR051200">
    <property type="entry name" value="Host-pathogen_enzymatic-act"/>
</dbReference>
<proteinExistence type="predicted"/>
<dbReference type="InterPro" id="IPR011045">
    <property type="entry name" value="N2O_reductase_N"/>
</dbReference>
<sequence>MLLSCILLVAAAARSTLAQVQAPALPGAPPISSEDRIYTGDQSSNTITVIKPSTNEVLGTINIGDPRLTNILNPQYLKSINSHGLGFSRDGKHIVSISVTSNTVNVIRTLDNSIVSQTFSDRAPHEAFFTADNRTVWVACRGTSFIDIIDGLVGGIIGRIQTAPGPSKVLFSPDGNTAYVNHILSPTVDVVDVASRTVTHSIHGLADIFSSDMMLSADGTRLWVAHKMIGKVSIIDLTTRTVVTALLTGPETNHPNFAIINGTTYGFVTVAAVNATKVYRQDTPASSPVFITAIEASGIEAHGIWPSPDNTRMYVVNEHSDSVDVIDTSTLSVIDTLHVGQEGQALVYVAGAVPASTNASTYTAHLGHQGLSRRVENVLIPVVSNTSPTTATNGSALITIRALPGLDMLQIIGRHLQANVTYVVSASPTGYGGDKTPAEVRIPLVEFNATLPDPIGCEVAPQVLGFMKVFGVYGLNTFEIGPKSIQSLCC</sequence>
<feature type="chain" id="PRO_5047363910" evidence="1">
    <location>
        <begin position="19"/>
        <end position="490"/>
    </location>
</feature>
<organism evidence="2 3">
    <name type="scientific">Rachicladosporium monterosium</name>
    <dbReference type="NCBI Taxonomy" id="1507873"/>
    <lineage>
        <taxon>Eukaryota</taxon>
        <taxon>Fungi</taxon>
        <taxon>Dikarya</taxon>
        <taxon>Ascomycota</taxon>
        <taxon>Pezizomycotina</taxon>
        <taxon>Dothideomycetes</taxon>
        <taxon>Dothideomycetidae</taxon>
        <taxon>Cladosporiales</taxon>
        <taxon>Cladosporiaceae</taxon>
        <taxon>Rachicladosporium</taxon>
    </lineage>
</organism>
<dbReference type="Proteomes" id="UP001308179">
    <property type="component" value="Unassembled WGS sequence"/>
</dbReference>
<dbReference type="InterPro" id="IPR011964">
    <property type="entry name" value="YVTN_b-propeller_repeat"/>
</dbReference>
<dbReference type="Gene3D" id="2.130.10.10">
    <property type="entry name" value="YVTN repeat-like/Quinoprotein amine dehydrogenase"/>
    <property type="match status" value="2"/>
</dbReference>
<feature type="signal peptide" evidence="1">
    <location>
        <begin position="1"/>
        <end position="18"/>
    </location>
</feature>
<evidence type="ECO:0000256" key="1">
    <source>
        <dbReference type="SAM" id="SignalP"/>
    </source>
</evidence>